<dbReference type="InterPro" id="IPR009246">
    <property type="entry name" value="EutC"/>
</dbReference>
<comment type="caution">
    <text evidence="1">The sequence shown here is derived from an EMBL/GenBank/DDBJ whole genome shotgun (WGS) entry which is preliminary data.</text>
</comment>
<accession>A0ABU7JP39</accession>
<protein>
    <submittedName>
        <fullName evidence="1">Ethanolamine ammonia-lyase light chain EutC</fullName>
        <ecNumber evidence="1">4.3.1.7</ecNumber>
    </submittedName>
</protein>
<evidence type="ECO:0000313" key="2">
    <source>
        <dbReference type="Proteomes" id="UP001331936"/>
    </source>
</evidence>
<dbReference type="EC" id="4.3.1.7" evidence="1"/>
<keyword evidence="2" id="KW-1185">Reference proteome</keyword>
<keyword evidence="1" id="KW-0456">Lyase</keyword>
<name>A0ABU7JP39_9NOCA</name>
<proteinExistence type="predicted"/>
<dbReference type="Gene3D" id="1.10.30.40">
    <property type="entry name" value="Ethanolamine ammonia-lyase light chain (EutC), N-terminal domain"/>
    <property type="match status" value="1"/>
</dbReference>
<dbReference type="Pfam" id="PF05985">
    <property type="entry name" value="EutC"/>
    <property type="match status" value="1"/>
</dbReference>
<dbReference type="PANTHER" id="PTHR39330">
    <property type="entry name" value="ETHANOLAMINE AMMONIA-LYASE LIGHT CHAIN"/>
    <property type="match status" value="1"/>
</dbReference>
<dbReference type="InterPro" id="IPR042255">
    <property type="entry name" value="EutC_N"/>
</dbReference>
<organism evidence="1 2">
    <name type="scientific">Rhodococcus chondri</name>
    <dbReference type="NCBI Taxonomy" id="3065941"/>
    <lineage>
        <taxon>Bacteria</taxon>
        <taxon>Bacillati</taxon>
        <taxon>Actinomycetota</taxon>
        <taxon>Actinomycetes</taxon>
        <taxon>Mycobacteriales</taxon>
        <taxon>Nocardiaceae</taxon>
        <taxon>Rhodococcus</taxon>
    </lineage>
</organism>
<dbReference type="GO" id="GO:0008851">
    <property type="term" value="F:ethanolamine ammonia-lyase activity"/>
    <property type="evidence" value="ECO:0007669"/>
    <property type="project" value="UniProtKB-EC"/>
</dbReference>
<dbReference type="EMBL" id="JAUZMZ010000025">
    <property type="protein sequence ID" value="MEE2031804.1"/>
    <property type="molecule type" value="Genomic_DNA"/>
</dbReference>
<evidence type="ECO:0000313" key="1">
    <source>
        <dbReference type="EMBL" id="MEE2031804.1"/>
    </source>
</evidence>
<gene>
    <name evidence="1" type="ORF">Q8814_06705</name>
</gene>
<sequence>MEVTEPEDFWGRLRLLTQARIGLGRAGNGLPTGRMLEFRAAHAAARDAVRQPLDVDLLVAELRQLGLGDPAVVRSRVGDRSEYLRRPDLGRIAEDLSPV</sequence>
<dbReference type="PANTHER" id="PTHR39330:SF1">
    <property type="entry name" value="ETHANOLAMINE AMMONIA-LYASE SMALL SUBUNIT"/>
    <property type="match status" value="1"/>
</dbReference>
<reference evidence="1 2" key="1">
    <citation type="submission" date="2023-08" db="EMBL/GenBank/DDBJ databases">
        <authorList>
            <person name="Girao M."/>
            <person name="Carvalho M.F."/>
        </authorList>
    </citation>
    <scope>NUCLEOTIDE SEQUENCE [LARGE SCALE GENOMIC DNA]</scope>
    <source>
        <strain evidence="1 2">CC-R104</strain>
    </source>
</reference>
<feature type="non-terminal residue" evidence="1">
    <location>
        <position position="99"/>
    </location>
</feature>
<dbReference type="Proteomes" id="UP001331936">
    <property type="component" value="Unassembled WGS sequence"/>
</dbReference>
<dbReference type="RefSeq" id="WP_330151240.1">
    <property type="nucleotide sequence ID" value="NZ_JAUZMZ010000025.1"/>
</dbReference>